<dbReference type="WBParaSite" id="MCU_007019-RA">
    <property type="protein sequence ID" value="MCU_007019-RA"/>
    <property type="gene ID" value="MCU_007019"/>
</dbReference>
<dbReference type="Proteomes" id="UP000267029">
    <property type="component" value="Unassembled WGS sequence"/>
</dbReference>
<protein>
    <submittedName>
        <fullName evidence="1 3">Uncharacterized protein</fullName>
    </submittedName>
</protein>
<keyword evidence="2" id="KW-1185">Reference proteome</keyword>
<gene>
    <name evidence="1" type="ORF">MCOS_LOCUS8869</name>
</gene>
<dbReference type="EMBL" id="UXSR01005587">
    <property type="protein sequence ID" value="VDD82866.1"/>
    <property type="molecule type" value="Genomic_DNA"/>
</dbReference>
<accession>A0A0R3UMA3</accession>
<evidence type="ECO:0000313" key="1">
    <source>
        <dbReference type="EMBL" id="VDD82866.1"/>
    </source>
</evidence>
<reference evidence="3" key="2">
    <citation type="submission" date="2019-11" db="UniProtKB">
        <authorList>
            <consortium name="WormBaseParasite"/>
        </authorList>
    </citation>
    <scope>IDENTIFICATION</scope>
</reference>
<evidence type="ECO:0000313" key="3">
    <source>
        <dbReference type="WBParaSite" id="MCU_007019-RA"/>
    </source>
</evidence>
<organism evidence="3">
    <name type="scientific">Mesocestoides corti</name>
    <name type="common">Flatworm</name>
    <dbReference type="NCBI Taxonomy" id="53468"/>
    <lineage>
        <taxon>Eukaryota</taxon>
        <taxon>Metazoa</taxon>
        <taxon>Spiralia</taxon>
        <taxon>Lophotrochozoa</taxon>
        <taxon>Platyhelminthes</taxon>
        <taxon>Cestoda</taxon>
        <taxon>Eucestoda</taxon>
        <taxon>Cyclophyllidea</taxon>
        <taxon>Mesocestoididae</taxon>
        <taxon>Mesocestoides</taxon>
    </lineage>
</organism>
<dbReference type="OrthoDB" id="6235539at2759"/>
<sequence length="217" mass="23760">MGAEISRRSHRPPKVSLVDKATWTGEPVELVDKENQCVLDVFLKLTSDEEQTNLDYQPQKRPHSETCLRQYNQPLEPLIGKVDLSCCDWLHRTDLGLALPIRMEQTRQGMSGGSTPEISSLNGTGGAAMEGDETEEVSLGSFADTGPPDRICKLQVDALSQTESTSAVSASARLGVLFDADEDDARGMSHKATSIPKLQAVIAERSSRLMHKSRRPV</sequence>
<name>A0A0R3UMA3_MESCO</name>
<dbReference type="AlphaFoldDB" id="A0A0R3UMA3"/>
<reference evidence="1 2" key="1">
    <citation type="submission" date="2018-10" db="EMBL/GenBank/DDBJ databases">
        <authorList>
            <consortium name="Pathogen Informatics"/>
        </authorList>
    </citation>
    <scope>NUCLEOTIDE SEQUENCE [LARGE SCALE GENOMIC DNA]</scope>
</reference>
<evidence type="ECO:0000313" key="2">
    <source>
        <dbReference type="Proteomes" id="UP000267029"/>
    </source>
</evidence>
<proteinExistence type="predicted"/>